<reference evidence="10" key="1">
    <citation type="submission" date="2024-02" db="EMBL/GenBank/DDBJ databases">
        <title>Draft genome sequence of new strains in genus Ureaplasma.</title>
        <authorList>
            <person name="Nakajima Y."/>
            <person name="Segawa T."/>
        </authorList>
    </citation>
    <scope>NUCLEOTIDE SEQUENCE [LARGE SCALE GENOMIC DNA]</scope>
    <source>
        <strain evidence="10">OM1</strain>
    </source>
</reference>
<keyword evidence="7 8" id="KW-0472">Membrane</keyword>
<evidence type="ECO:0000256" key="2">
    <source>
        <dbReference type="ARBA" id="ARBA00007069"/>
    </source>
</evidence>
<dbReference type="Pfam" id="PF00528">
    <property type="entry name" value="BPD_transp_1"/>
    <property type="match status" value="1"/>
</dbReference>
<dbReference type="PANTHER" id="PTHR43848">
    <property type="entry name" value="PUTRESCINE TRANSPORT SYSTEM PERMEASE PROTEIN POTI"/>
    <property type="match status" value="1"/>
</dbReference>
<dbReference type="EMBL" id="BAABQM010000002">
    <property type="protein sequence ID" value="GAA5414651.1"/>
    <property type="molecule type" value="Genomic_DNA"/>
</dbReference>
<evidence type="ECO:0000256" key="1">
    <source>
        <dbReference type="ARBA" id="ARBA00004651"/>
    </source>
</evidence>
<feature type="transmembrane region" description="Helical" evidence="8">
    <location>
        <begin position="237"/>
        <end position="258"/>
    </location>
</feature>
<evidence type="ECO:0000313" key="10">
    <source>
        <dbReference type="EMBL" id="GAA5414651.1"/>
    </source>
</evidence>
<dbReference type="InterPro" id="IPR035906">
    <property type="entry name" value="MetI-like_sf"/>
</dbReference>
<feature type="transmembrane region" description="Helical" evidence="8">
    <location>
        <begin position="137"/>
        <end position="159"/>
    </location>
</feature>
<comment type="caution">
    <text evidence="10">The sequence shown here is derived from an EMBL/GenBank/DDBJ whole genome shotgun (WGS) entry which is preliminary data.</text>
</comment>
<keyword evidence="6 8" id="KW-1133">Transmembrane helix</keyword>
<dbReference type="Proteomes" id="UP001449582">
    <property type="component" value="Unassembled WGS sequence"/>
</dbReference>
<accession>A0ABP9U5M3</accession>
<evidence type="ECO:0000313" key="11">
    <source>
        <dbReference type="Proteomes" id="UP001449582"/>
    </source>
</evidence>
<evidence type="ECO:0000256" key="3">
    <source>
        <dbReference type="ARBA" id="ARBA00022448"/>
    </source>
</evidence>
<keyword evidence="4" id="KW-1003">Cell membrane</keyword>
<comment type="subcellular location">
    <subcellularLocation>
        <location evidence="1 8">Cell membrane</location>
        <topology evidence="1 8">Multi-pass membrane protein</topology>
    </subcellularLocation>
</comment>
<gene>
    <name evidence="10" type="ORF">UREOM_3620</name>
</gene>
<dbReference type="Gene3D" id="1.10.3720.10">
    <property type="entry name" value="MetI-like"/>
    <property type="match status" value="1"/>
</dbReference>
<feature type="transmembrane region" description="Helical" evidence="8">
    <location>
        <begin position="187"/>
        <end position="208"/>
    </location>
</feature>
<dbReference type="InterPro" id="IPR051789">
    <property type="entry name" value="Bact_Polyamine_Transport"/>
</dbReference>
<sequence>MKDTFFAWLRRSYIFIVIAIIYIPLIIVVFLSFTQPSSKGNINVNFDFNDGQNWIHLFKNSDFLNALANTAIILAFVVPISTIIATMTAFGIWNAKQVYVNTVLGSSKVNMVIPDIITGISLALLFSVTVIPMGVNLGFATIILAHISFCTPYALIIIYPRMQKMKKSLISASLDLGYSKIKTFFKVTIPFLLPAILSGAAIVFGMSFDDFIITKLVGGKINTISTEMYSMAKGIKAWAVTFGAIIVLVTFAVAFIIATKKFVTEKSKNKAKSNKKFIDKTKVLMNNKRL</sequence>
<evidence type="ECO:0000259" key="9">
    <source>
        <dbReference type="PROSITE" id="PS50928"/>
    </source>
</evidence>
<dbReference type="PANTHER" id="PTHR43848:SF2">
    <property type="entry name" value="PUTRESCINE TRANSPORT SYSTEM PERMEASE PROTEIN POTI"/>
    <property type="match status" value="1"/>
</dbReference>
<keyword evidence="5 8" id="KW-0812">Transmembrane</keyword>
<dbReference type="SUPFAM" id="SSF161098">
    <property type="entry name" value="MetI-like"/>
    <property type="match status" value="1"/>
</dbReference>
<proteinExistence type="inferred from homology"/>
<feature type="transmembrane region" description="Helical" evidence="8">
    <location>
        <begin position="66"/>
        <end position="92"/>
    </location>
</feature>
<keyword evidence="11" id="KW-1185">Reference proteome</keyword>
<dbReference type="PROSITE" id="PS50928">
    <property type="entry name" value="ABC_TM1"/>
    <property type="match status" value="1"/>
</dbReference>
<name>A0ABP9U5M3_9BACT</name>
<evidence type="ECO:0000256" key="8">
    <source>
        <dbReference type="RuleBase" id="RU363032"/>
    </source>
</evidence>
<evidence type="ECO:0000256" key="7">
    <source>
        <dbReference type="ARBA" id="ARBA00023136"/>
    </source>
</evidence>
<feature type="domain" description="ABC transmembrane type-1" evidence="9">
    <location>
        <begin position="67"/>
        <end position="257"/>
    </location>
</feature>
<feature type="transmembrane region" description="Helical" evidence="8">
    <location>
        <begin position="112"/>
        <end position="131"/>
    </location>
</feature>
<dbReference type="InterPro" id="IPR000515">
    <property type="entry name" value="MetI-like"/>
</dbReference>
<organism evidence="10 11">
    <name type="scientific">Ureaplasma ceti</name>
    <dbReference type="NCBI Taxonomy" id="3119530"/>
    <lineage>
        <taxon>Bacteria</taxon>
        <taxon>Bacillati</taxon>
        <taxon>Mycoplasmatota</taxon>
        <taxon>Mycoplasmoidales</taxon>
        <taxon>Mycoplasmoidaceae</taxon>
        <taxon>Ureaplasma</taxon>
    </lineage>
</organism>
<dbReference type="CDD" id="cd06261">
    <property type="entry name" value="TM_PBP2"/>
    <property type="match status" value="1"/>
</dbReference>
<keyword evidence="3 8" id="KW-0813">Transport</keyword>
<evidence type="ECO:0000256" key="4">
    <source>
        <dbReference type="ARBA" id="ARBA00022475"/>
    </source>
</evidence>
<comment type="similarity">
    <text evidence="2">Belongs to the binding-protein-dependent transport system permease family. CysTW subfamily.</text>
</comment>
<feature type="transmembrane region" description="Helical" evidence="8">
    <location>
        <begin position="12"/>
        <end position="33"/>
    </location>
</feature>
<protein>
    <submittedName>
        <fullName evidence="10">ABC transporter permease</fullName>
    </submittedName>
</protein>
<dbReference type="RefSeq" id="WP_353289812.1">
    <property type="nucleotide sequence ID" value="NZ_BAABQM010000002.1"/>
</dbReference>
<evidence type="ECO:0000256" key="6">
    <source>
        <dbReference type="ARBA" id="ARBA00022989"/>
    </source>
</evidence>
<evidence type="ECO:0000256" key="5">
    <source>
        <dbReference type="ARBA" id="ARBA00022692"/>
    </source>
</evidence>